<keyword evidence="4" id="KW-1185">Reference proteome</keyword>
<evidence type="ECO:0000313" key="4">
    <source>
        <dbReference type="Proteomes" id="UP001325680"/>
    </source>
</evidence>
<dbReference type="CDD" id="cd02440">
    <property type="entry name" value="AdoMet_MTases"/>
    <property type="match status" value="1"/>
</dbReference>
<evidence type="ECO:0000313" key="3">
    <source>
        <dbReference type="EMBL" id="WQD40616.1"/>
    </source>
</evidence>
<dbReference type="InterPro" id="IPR029063">
    <property type="entry name" value="SAM-dependent_MTases_sf"/>
</dbReference>
<organism evidence="3 4">
    <name type="scientific">Niabella yanshanensis</name>
    <dbReference type="NCBI Taxonomy" id="577386"/>
    <lineage>
        <taxon>Bacteria</taxon>
        <taxon>Pseudomonadati</taxon>
        <taxon>Bacteroidota</taxon>
        <taxon>Chitinophagia</taxon>
        <taxon>Chitinophagales</taxon>
        <taxon>Chitinophagaceae</taxon>
        <taxon>Niabella</taxon>
    </lineage>
</organism>
<dbReference type="SUPFAM" id="SSF53335">
    <property type="entry name" value="S-adenosyl-L-methionine-dependent methyltransferases"/>
    <property type="match status" value="1"/>
</dbReference>
<proteinExistence type="predicted"/>
<dbReference type="Proteomes" id="UP001325680">
    <property type="component" value="Chromosome"/>
</dbReference>
<protein>
    <submittedName>
        <fullName evidence="3">Class I SAM-dependent methyltransferase</fullName>
    </submittedName>
</protein>
<dbReference type="Pfam" id="PF08241">
    <property type="entry name" value="Methyltransf_11"/>
    <property type="match status" value="1"/>
</dbReference>
<accession>A0ABZ0WD24</accession>
<gene>
    <name evidence="3" type="ORF">U0035_10695</name>
</gene>
<reference evidence="3 4" key="1">
    <citation type="submission" date="2023-12" db="EMBL/GenBank/DDBJ databases">
        <title>Genome sequencing and assembly of bacterial species from a model synthetic community.</title>
        <authorList>
            <person name="Hogle S.L."/>
        </authorList>
    </citation>
    <scope>NUCLEOTIDE SEQUENCE [LARGE SCALE GENOMIC DNA]</scope>
    <source>
        <strain evidence="3 4">HAMBI_3031</strain>
    </source>
</reference>
<dbReference type="RefSeq" id="WP_114789789.1">
    <property type="nucleotide sequence ID" value="NZ_CP139960.1"/>
</dbReference>
<dbReference type="GO" id="GO:0008168">
    <property type="term" value="F:methyltransferase activity"/>
    <property type="evidence" value="ECO:0007669"/>
    <property type="project" value="UniProtKB-KW"/>
</dbReference>
<keyword evidence="3" id="KW-0489">Methyltransferase</keyword>
<dbReference type="PANTHER" id="PTHR44068">
    <property type="entry name" value="ZGC:194242"/>
    <property type="match status" value="1"/>
</dbReference>
<evidence type="ECO:0000259" key="2">
    <source>
        <dbReference type="Pfam" id="PF08241"/>
    </source>
</evidence>
<dbReference type="PANTHER" id="PTHR44068:SF1">
    <property type="entry name" value="HYPOTHETICAL LOC100005854"/>
    <property type="match status" value="1"/>
</dbReference>
<name>A0ABZ0WD24_9BACT</name>
<feature type="domain" description="Methyltransferase type 11" evidence="2">
    <location>
        <begin position="53"/>
        <end position="150"/>
    </location>
</feature>
<evidence type="ECO:0000256" key="1">
    <source>
        <dbReference type="ARBA" id="ARBA00022679"/>
    </source>
</evidence>
<dbReference type="GO" id="GO:0032259">
    <property type="term" value="P:methylation"/>
    <property type="evidence" value="ECO:0007669"/>
    <property type="project" value="UniProtKB-KW"/>
</dbReference>
<dbReference type="Gene3D" id="3.40.50.150">
    <property type="entry name" value="Vaccinia Virus protein VP39"/>
    <property type="match status" value="1"/>
</dbReference>
<dbReference type="EMBL" id="CP139960">
    <property type="protein sequence ID" value="WQD40616.1"/>
    <property type="molecule type" value="Genomic_DNA"/>
</dbReference>
<sequence length="218" mass="24753">MATQQELEQLAAQLRQPNGAAGIDVANMMNENNIGMTYHSINRLGLHENQKVLELGHGNGGHIGYLLNQAERLQYTGLEMSELMMKEARRINQQLVENRQAAFFLYDGDKTSFNDNSFDKVFTVNTIYFWKNPVALLNEINRITVDGGWFNITFAQKAFMQTLPFVQFGFELYDTKKAEQLVAKTAWKIAGTVSETETVKTKTGDLVEREFTTITLVK</sequence>
<dbReference type="InterPro" id="IPR050447">
    <property type="entry name" value="Erg6_SMT_methyltransf"/>
</dbReference>
<dbReference type="InterPro" id="IPR013216">
    <property type="entry name" value="Methyltransf_11"/>
</dbReference>
<keyword evidence="1" id="KW-0808">Transferase</keyword>